<reference evidence="2" key="2">
    <citation type="submission" date="2020-06" db="EMBL/GenBank/DDBJ databases">
        <authorList>
            <person name="Sheffer M."/>
        </authorList>
    </citation>
    <scope>NUCLEOTIDE SEQUENCE</scope>
</reference>
<gene>
    <name evidence="2" type="ORF">HNY73_009802</name>
</gene>
<keyword evidence="1" id="KW-0732">Signal</keyword>
<comment type="caution">
    <text evidence="2">The sequence shown here is derived from an EMBL/GenBank/DDBJ whole genome shotgun (WGS) entry which is preliminary data.</text>
</comment>
<dbReference type="EMBL" id="JABXBU010000015">
    <property type="protein sequence ID" value="KAF8788279.1"/>
    <property type="molecule type" value="Genomic_DNA"/>
</dbReference>
<accession>A0A8T0FFR0</accession>
<dbReference type="Proteomes" id="UP000807504">
    <property type="component" value="Unassembled WGS sequence"/>
</dbReference>
<evidence type="ECO:0000256" key="1">
    <source>
        <dbReference type="SAM" id="SignalP"/>
    </source>
</evidence>
<sequence length="85" mass="9504">MTRLAEQSLVVFCCVTCICLIAEAIDCRKFVFAPRCRGVSAKRSAKLNNEELRTKGQTISLPSIQINSVKQAPVQPTFSDWMVQK</sequence>
<evidence type="ECO:0008006" key="4">
    <source>
        <dbReference type="Google" id="ProtNLM"/>
    </source>
</evidence>
<keyword evidence="3" id="KW-1185">Reference proteome</keyword>
<name>A0A8T0FFR0_ARGBR</name>
<feature type="chain" id="PRO_5035900134" description="Secreted protein" evidence="1">
    <location>
        <begin position="25"/>
        <end position="85"/>
    </location>
</feature>
<reference evidence="2" key="1">
    <citation type="journal article" date="2020" name="bioRxiv">
        <title>Chromosome-level reference genome of the European wasp spider Argiope bruennichi: a resource for studies on range expansion and evolutionary adaptation.</title>
        <authorList>
            <person name="Sheffer M.M."/>
            <person name="Hoppe A."/>
            <person name="Krehenwinkel H."/>
            <person name="Uhl G."/>
            <person name="Kuss A.W."/>
            <person name="Jensen L."/>
            <person name="Jensen C."/>
            <person name="Gillespie R.G."/>
            <person name="Hoff K.J."/>
            <person name="Prost S."/>
        </authorList>
    </citation>
    <scope>NUCLEOTIDE SEQUENCE</scope>
</reference>
<feature type="signal peptide" evidence="1">
    <location>
        <begin position="1"/>
        <end position="24"/>
    </location>
</feature>
<dbReference type="AlphaFoldDB" id="A0A8T0FFR0"/>
<proteinExistence type="predicted"/>
<organism evidence="2 3">
    <name type="scientific">Argiope bruennichi</name>
    <name type="common">Wasp spider</name>
    <name type="synonym">Aranea bruennichi</name>
    <dbReference type="NCBI Taxonomy" id="94029"/>
    <lineage>
        <taxon>Eukaryota</taxon>
        <taxon>Metazoa</taxon>
        <taxon>Ecdysozoa</taxon>
        <taxon>Arthropoda</taxon>
        <taxon>Chelicerata</taxon>
        <taxon>Arachnida</taxon>
        <taxon>Araneae</taxon>
        <taxon>Araneomorphae</taxon>
        <taxon>Entelegynae</taxon>
        <taxon>Araneoidea</taxon>
        <taxon>Araneidae</taxon>
        <taxon>Argiope</taxon>
    </lineage>
</organism>
<protein>
    <recommendedName>
        <fullName evidence="4">Secreted protein</fullName>
    </recommendedName>
</protein>
<evidence type="ECO:0000313" key="3">
    <source>
        <dbReference type="Proteomes" id="UP000807504"/>
    </source>
</evidence>
<evidence type="ECO:0000313" key="2">
    <source>
        <dbReference type="EMBL" id="KAF8788279.1"/>
    </source>
</evidence>